<keyword evidence="5 6" id="KW-0456">Lyase</keyword>
<proteinExistence type="inferred from homology"/>
<evidence type="ECO:0000313" key="8">
    <source>
        <dbReference type="EMBL" id="PKR88825.1"/>
    </source>
</evidence>
<evidence type="ECO:0000256" key="1">
    <source>
        <dbReference type="ARBA" id="ARBA00001353"/>
    </source>
</evidence>
<keyword evidence="4 6" id="KW-0289">Folate biosynthesis</keyword>
<accession>A0A1I4SBN6</accession>
<sequence>MTDHIRVHRLAVFARHGVLPEEAAIGQRFFISLDAAVDTRAAGTSDDLTRSVSYADMAEVAVGIATTRRFNLLEALAEAIATDILATFPLVEAITVLIDKPSAPVPHVLDTVSVEITRSRADG</sequence>
<gene>
    <name evidence="8" type="primary">folB</name>
    <name evidence="8" type="ORF">CXZ10_11940</name>
</gene>
<dbReference type="SUPFAM" id="SSF55620">
    <property type="entry name" value="Tetrahydrobiopterin biosynthesis enzymes-like"/>
    <property type="match status" value="1"/>
</dbReference>
<dbReference type="GO" id="GO:0004150">
    <property type="term" value="F:dihydroneopterin aldolase activity"/>
    <property type="evidence" value="ECO:0007669"/>
    <property type="project" value="UniProtKB-UniRule"/>
</dbReference>
<comment type="function">
    <text evidence="6">Catalyzes the conversion of 7,8-dihydroneopterin to 6-hydroxymethyl-7,8-dihydropterin.</text>
</comment>
<evidence type="ECO:0000256" key="5">
    <source>
        <dbReference type="ARBA" id="ARBA00023239"/>
    </source>
</evidence>
<dbReference type="EC" id="4.1.2.25" evidence="6"/>
<dbReference type="OrthoDB" id="9808041at2"/>
<dbReference type="PANTHER" id="PTHR42844:SF1">
    <property type="entry name" value="DIHYDRONEOPTERIN ALDOLASE 1-RELATED"/>
    <property type="match status" value="1"/>
</dbReference>
<dbReference type="NCBIfam" id="TIGR00525">
    <property type="entry name" value="folB"/>
    <property type="match status" value="1"/>
</dbReference>
<dbReference type="GO" id="GO:0046654">
    <property type="term" value="P:tetrahydrofolate biosynthetic process"/>
    <property type="evidence" value="ECO:0007669"/>
    <property type="project" value="UniProtKB-UniRule"/>
</dbReference>
<dbReference type="InterPro" id="IPR043133">
    <property type="entry name" value="GTP-CH-I_C/QueF"/>
</dbReference>
<dbReference type="PANTHER" id="PTHR42844">
    <property type="entry name" value="DIHYDRONEOPTERIN ALDOLASE 1-RELATED"/>
    <property type="match status" value="1"/>
</dbReference>
<dbReference type="InterPro" id="IPR006156">
    <property type="entry name" value="Dihydroneopterin_aldolase"/>
</dbReference>
<reference evidence="8 9" key="1">
    <citation type="submission" date="2017-12" db="EMBL/GenBank/DDBJ databases">
        <title>Anaerobic carbon monoxide metabolism by Pleomorphomonas carboxyditropha sp. nov., a new mesophilic hydrogenogenic carboxidotroph.</title>
        <authorList>
            <person name="Esquivel-Elizondo S."/>
            <person name="Krajmalnik-Brown R."/>
        </authorList>
    </citation>
    <scope>NUCLEOTIDE SEQUENCE [LARGE SCALE GENOMIC DNA]</scope>
    <source>
        <strain evidence="8 9">R5-392</strain>
    </source>
</reference>
<dbReference type="SMART" id="SM00905">
    <property type="entry name" value="FolB"/>
    <property type="match status" value="1"/>
</dbReference>
<keyword evidence="9" id="KW-1185">Reference proteome</keyword>
<evidence type="ECO:0000256" key="6">
    <source>
        <dbReference type="RuleBase" id="RU362079"/>
    </source>
</evidence>
<dbReference type="AlphaFoldDB" id="A0A1I4SBN6"/>
<comment type="catalytic activity">
    <reaction evidence="1 6">
        <text>7,8-dihydroneopterin = 6-hydroxymethyl-7,8-dihydropterin + glycolaldehyde</text>
        <dbReference type="Rhea" id="RHEA:10540"/>
        <dbReference type="ChEBI" id="CHEBI:17001"/>
        <dbReference type="ChEBI" id="CHEBI:17071"/>
        <dbReference type="ChEBI" id="CHEBI:44841"/>
        <dbReference type="EC" id="4.1.2.25"/>
    </reaction>
</comment>
<comment type="caution">
    <text evidence="8">The sequence shown here is derived from an EMBL/GenBank/DDBJ whole genome shotgun (WGS) entry which is preliminary data.</text>
</comment>
<feature type="domain" description="Dihydroneopterin aldolase/epimerase" evidence="7">
    <location>
        <begin position="5"/>
        <end position="118"/>
    </location>
</feature>
<dbReference type="Gene3D" id="3.30.1130.10">
    <property type="match status" value="1"/>
</dbReference>
<dbReference type="EMBL" id="PJNW01000009">
    <property type="protein sequence ID" value="PKR88825.1"/>
    <property type="molecule type" value="Genomic_DNA"/>
</dbReference>
<dbReference type="CDD" id="cd00534">
    <property type="entry name" value="DHNA_DHNTPE"/>
    <property type="match status" value="1"/>
</dbReference>
<dbReference type="Proteomes" id="UP000233491">
    <property type="component" value="Unassembled WGS sequence"/>
</dbReference>
<comment type="similarity">
    <text evidence="3 6">Belongs to the DHNA family.</text>
</comment>
<evidence type="ECO:0000256" key="3">
    <source>
        <dbReference type="ARBA" id="ARBA00005708"/>
    </source>
</evidence>
<dbReference type="Pfam" id="PF02152">
    <property type="entry name" value="FolB"/>
    <property type="match status" value="1"/>
</dbReference>
<organism evidence="8 9">
    <name type="scientific">Pleomorphomonas diazotrophica</name>
    <dbReference type="NCBI Taxonomy" id="1166257"/>
    <lineage>
        <taxon>Bacteria</taxon>
        <taxon>Pseudomonadati</taxon>
        <taxon>Pseudomonadota</taxon>
        <taxon>Alphaproteobacteria</taxon>
        <taxon>Hyphomicrobiales</taxon>
        <taxon>Pleomorphomonadaceae</taxon>
        <taxon>Pleomorphomonas</taxon>
    </lineage>
</organism>
<evidence type="ECO:0000259" key="7">
    <source>
        <dbReference type="SMART" id="SM00905"/>
    </source>
</evidence>
<dbReference type="NCBIfam" id="TIGR00526">
    <property type="entry name" value="folB_dom"/>
    <property type="match status" value="1"/>
</dbReference>
<dbReference type="RefSeq" id="WP_101289550.1">
    <property type="nucleotide sequence ID" value="NZ_FOUQ01000003.1"/>
</dbReference>
<dbReference type="GO" id="GO:0046656">
    <property type="term" value="P:folic acid biosynthetic process"/>
    <property type="evidence" value="ECO:0007669"/>
    <property type="project" value="UniProtKB-UniRule"/>
</dbReference>
<dbReference type="UniPathway" id="UPA00077">
    <property type="reaction ID" value="UER00154"/>
</dbReference>
<evidence type="ECO:0000313" key="9">
    <source>
        <dbReference type="Proteomes" id="UP000233491"/>
    </source>
</evidence>
<protein>
    <recommendedName>
        <fullName evidence="6">7,8-dihydroneopterin aldolase</fullName>
        <ecNumber evidence="6">4.1.2.25</ecNumber>
    </recommendedName>
</protein>
<dbReference type="FunFam" id="3.30.1130.10:FF:000003">
    <property type="entry name" value="7,8-dihydroneopterin aldolase"/>
    <property type="match status" value="1"/>
</dbReference>
<dbReference type="GO" id="GO:0005737">
    <property type="term" value="C:cytoplasm"/>
    <property type="evidence" value="ECO:0007669"/>
    <property type="project" value="TreeGrafter"/>
</dbReference>
<evidence type="ECO:0000256" key="4">
    <source>
        <dbReference type="ARBA" id="ARBA00022909"/>
    </source>
</evidence>
<comment type="pathway">
    <text evidence="2 6">Cofactor biosynthesis; tetrahydrofolate biosynthesis; 2-amino-4-hydroxy-6-hydroxymethyl-7,8-dihydropteridine diphosphate from 7,8-dihydroneopterin triphosphate: step 3/4.</text>
</comment>
<name>A0A1I4SBN6_9HYPH</name>
<dbReference type="InterPro" id="IPR006157">
    <property type="entry name" value="FolB_dom"/>
</dbReference>
<evidence type="ECO:0000256" key="2">
    <source>
        <dbReference type="ARBA" id="ARBA00005013"/>
    </source>
</evidence>